<reference evidence="1 2" key="1">
    <citation type="submission" date="2019-03" db="EMBL/GenBank/DDBJ databases">
        <authorList>
            <person name="Gonzalez-Pimentel J.L."/>
        </authorList>
    </citation>
    <scope>NUCLEOTIDE SEQUENCE [LARGE SCALE GENOMIC DNA]</scope>
    <source>
        <strain evidence="1 2">JCM 31289</strain>
    </source>
</reference>
<sequence>MGGDAVGVLHPGHRAEDDYRRLESLLGGTVRLPLARTGGRPEPARAEALRELGSAARLSAAVAELRRQGVRAVLWAGTSAGFAFGWEGAHAQVREVAAAAGLPASSTSFAFVHALRELGATRVAVASGCPGEVAGHITDFLKAAGAEVVSVHRATEASTPVRGRAELLRLVGAADHRRAQAVLLPDTSPLTARWLGDLEAALGKPVLTASQVTVWEGLRLLDRHPRRPGLGALFD</sequence>
<dbReference type="OrthoDB" id="4537983at2"/>
<evidence type="ECO:0000313" key="2">
    <source>
        <dbReference type="Proteomes" id="UP000297948"/>
    </source>
</evidence>
<dbReference type="Proteomes" id="UP000297948">
    <property type="component" value="Unassembled WGS sequence"/>
</dbReference>
<dbReference type="InterPro" id="IPR026286">
    <property type="entry name" value="MaiA/AMDase"/>
</dbReference>
<comment type="caution">
    <text evidence="1">The sequence shown here is derived from an EMBL/GenBank/DDBJ whole genome shotgun (WGS) entry which is preliminary data.</text>
</comment>
<gene>
    <name evidence="1" type="ORF">E4099_18360</name>
</gene>
<dbReference type="InterPro" id="IPR053714">
    <property type="entry name" value="Iso_Racemase_Enz_sf"/>
</dbReference>
<dbReference type="PANTHER" id="PTHR40267:SF1">
    <property type="entry name" value="BLR3294 PROTEIN"/>
    <property type="match status" value="1"/>
</dbReference>
<dbReference type="Pfam" id="PF17645">
    <property type="entry name" value="Amdase"/>
    <property type="match status" value="1"/>
</dbReference>
<dbReference type="Gene3D" id="3.40.50.12500">
    <property type="match status" value="1"/>
</dbReference>
<evidence type="ECO:0000313" key="1">
    <source>
        <dbReference type="EMBL" id="TGB06344.1"/>
    </source>
</evidence>
<accession>A0A4Z0H7B1</accession>
<dbReference type="EMBL" id="SRID01000171">
    <property type="protein sequence ID" value="TGB06344.1"/>
    <property type="molecule type" value="Genomic_DNA"/>
</dbReference>
<keyword evidence="2" id="KW-1185">Reference proteome</keyword>
<organism evidence="1 2">
    <name type="scientific">Streptomyces palmae</name>
    <dbReference type="NCBI Taxonomy" id="1701085"/>
    <lineage>
        <taxon>Bacteria</taxon>
        <taxon>Bacillati</taxon>
        <taxon>Actinomycetota</taxon>
        <taxon>Actinomycetes</taxon>
        <taxon>Kitasatosporales</taxon>
        <taxon>Streptomycetaceae</taxon>
        <taxon>Streptomyces</taxon>
    </lineage>
</organism>
<dbReference type="PANTHER" id="PTHR40267">
    <property type="entry name" value="BLR3294 PROTEIN"/>
    <property type="match status" value="1"/>
</dbReference>
<protein>
    <submittedName>
        <fullName evidence="1">Decarboxylase</fullName>
    </submittedName>
</protein>
<proteinExistence type="predicted"/>
<name>A0A4Z0H7B1_9ACTN</name>
<dbReference type="AlphaFoldDB" id="A0A4Z0H7B1"/>